<dbReference type="PANTHER" id="PTHR34094:SF1">
    <property type="entry name" value="PROTEIN FAM185A"/>
    <property type="match status" value="1"/>
</dbReference>
<proteinExistence type="predicted"/>
<evidence type="ECO:0000259" key="2">
    <source>
        <dbReference type="Pfam" id="PF13349"/>
    </source>
</evidence>
<keyword evidence="1" id="KW-0812">Transmembrane</keyword>
<evidence type="ECO:0000313" key="3">
    <source>
        <dbReference type="EMBL" id="NVY96086.1"/>
    </source>
</evidence>
<gene>
    <name evidence="3" type="ORF">HU830_02665</name>
</gene>
<dbReference type="PANTHER" id="PTHR34094">
    <property type="match status" value="1"/>
</dbReference>
<evidence type="ECO:0000256" key="1">
    <source>
        <dbReference type="SAM" id="Phobius"/>
    </source>
</evidence>
<name>A0A850R9M2_9LACO</name>
<evidence type="ECO:0000313" key="4">
    <source>
        <dbReference type="Proteomes" id="UP000563523"/>
    </source>
</evidence>
<dbReference type="Proteomes" id="UP000563523">
    <property type="component" value="Unassembled WGS sequence"/>
</dbReference>
<protein>
    <submittedName>
        <fullName evidence="3">DUF4097 family beta strand repeat protein</fullName>
    </submittedName>
</protein>
<dbReference type="Gene3D" id="2.160.20.120">
    <property type="match status" value="1"/>
</dbReference>
<organism evidence="3 4">
    <name type="scientific">Bombilactobacillus apium</name>
    <dbReference type="NCBI Taxonomy" id="2675299"/>
    <lineage>
        <taxon>Bacteria</taxon>
        <taxon>Bacillati</taxon>
        <taxon>Bacillota</taxon>
        <taxon>Bacilli</taxon>
        <taxon>Lactobacillales</taxon>
        <taxon>Lactobacillaceae</taxon>
        <taxon>Bombilactobacillus</taxon>
    </lineage>
</organism>
<keyword evidence="4" id="KW-1185">Reference proteome</keyword>
<feature type="domain" description="DUF4097" evidence="2">
    <location>
        <begin position="178"/>
        <end position="285"/>
    </location>
</feature>
<keyword evidence="1" id="KW-0472">Membrane</keyword>
<reference evidence="3 4" key="1">
    <citation type="submission" date="2020-06" db="EMBL/GenBank/DDBJ databases">
        <authorList>
            <person name="Kang J."/>
        </authorList>
    </citation>
    <scope>NUCLEOTIDE SEQUENCE [LARGE SCALE GENOMIC DNA]</scope>
    <source>
        <strain evidence="3 4">DCY120</strain>
    </source>
</reference>
<keyword evidence="1" id="KW-1133">Transmembrane helix</keyword>
<feature type="transmembrane region" description="Helical" evidence="1">
    <location>
        <begin position="12"/>
        <end position="27"/>
    </location>
</feature>
<dbReference type="Pfam" id="PF13349">
    <property type="entry name" value="DUF4097"/>
    <property type="match status" value="1"/>
</dbReference>
<dbReference type="InterPro" id="IPR025164">
    <property type="entry name" value="Toastrack_DUF4097"/>
</dbReference>
<dbReference type="EMBL" id="JABZEC010000002">
    <property type="protein sequence ID" value="NVY96086.1"/>
    <property type="molecule type" value="Genomic_DNA"/>
</dbReference>
<sequence>METVERKQSKNWFWGVFLILGIWWLYQESQGIRGSQVISVRPQEVQTLEIETPVRTKIKRGDRFQVKYRLAKSAKPKISIQGQRVKIICGAQKSHASFSIGDWGTGPWLEVTLPNNLNPQEVLVQSQGDFSAPGLKTQKLKIKNTSGDLNLSELQVQKMELQNRSGDVTLSKIWPQSQQIKIQNQSGDLKINRFETKKLAIDNQSGDLNLKQLQVKTAKIKSRSGDLHFAQITGNDLQLRSHSGDVRIDRSKFDQGQVQTDFGDILIKHSNLQPVKVQTNSGTIRS</sequence>
<dbReference type="AlphaFoldDB" id="A0A850R9M2"/>
<comment type="caution">
    <text evidence="3">The sequence shown here is derived from an EMBL/GenBank/DDBJ whole genome shotgun (WGS) entry which is preliminary data.</text>
</comment>
<dbReference type="RefSeq" id="WP_176942248.1">
    <property type="nucleotide sequence ID" value="NZ_JABZEC010000002.1"/>
</dbReference>
<accession>A0A850R9M2</accession>